<dbReference type="EMBL" id="JAAOAM010000179">
    <property type="protein sequence ID" value="KAF5541628.1"/>
    <property type="molecule type" value="Genomic_DNA"/>
</dbReference>
<evidence type="ECO:0000256" key="1">
    <source>
        <dbReference type="SAM" id="MobiDB-lite"/>
    </source>
</evidence>
<feature type="region of interest" description="Disordered" evidence="1">
    <location>
        <begin position="206"/>
        <end position="280"/>
    </location>
</feature>
<proteinExistence type="predicted"/>
<feature type="compositionally biased region" description="Basic and acidic residues" evidence="1">
    <location>
        <begin position="270"/>
        <end position="280"/>
    </location>
</feature>
<evidence type="ECO:0000313" key="2">
    <source>
        <dbReference type="EMBL" id="KAF5541628.1"/>
    </source>
</evidence>
<reference evidence="2 3" key="1">
    <citation type="submission" date="2020-05" db="EMBL/GenBank/DDBJ databases">
        <title>Identification and distribution of gene clusters putatively required for synthesis of sphingolipid metabolism inhibitors in phylogenetically diverse species of the filamentous fungus Fusarium.</title>
        <authorList>
            <person name="Kim H.-S."/>
            <person name="Busman M."/>
            <person name="Brown D.W."/>
            <person name="Divon H."/>
            <person name="Uhlig S."/>
            <person name="Proctor R.H."/>
        </authorList>
    </citation>
    <scope>NUCLEOTIDE SEQUENCE [LARGE SCALE GENOMIC DNA]</scope>
    <source>
        <strain evidence="2 3">NRRL 53147</strain>
    </source>
</reference>
<organism evidence="2 3">
    <name type="scientific">Fusarium mexicanum</name>
    <dbReference type="NCBI Taxonomy" id="751941"/>
    <lineage>
        <taxon>Eukaryota</taxon>
        <taxon>Fungi</taxon>
        <taxon>Dikarya</taxon>
        <taxon>Ascomycota</taxon>
        <taxon>Pezizomycotina</taxon>
        <taxon>Sordariomycetes</taxon>
        <taxon>Hypocreomycetidae</taxon>
        <taxon>Hypocreales</taxon>
        <taxon>Nectriaceae</taxon>
        <taxon>Fusarium</taxon>
        <taxon>Fusarium fujikuroi species complex</taxon>
    </lineage>
</organism>
<accession>A0A8H5MUW6</accession>
<sequence>MSIRRDAVQRDFGLRPGSRAVPRPQLSIEPAEDVVTSPTEINSPPDSSDDAREPYVQEDTPLTPVKDTCDDELESTISPTINTKGLLPIPKIRSPERNGSDDSQSGKESPISSDTPSLPDHFPPCPRERPTRQEIALWREGCMAVQRGDGTVDGFDVVNWMMTRKGGVLNPWPTLDEGQMAVESMGQEIIDLDAIHRQQEEEAEVARLKEERRQRNKRRYRPRGQIEKEKAERRAAQEAQQAQDLAMKTCSASDSGQGQDMPDNDIYEPPAKKARVDIEP</sequence>
<protein>
    <submittedName>
        <fullName evidence="2">Uncharacterized protein</fullName>
    </submittedName>
</protein>
<dbReference type="AlphaFoldDB" id="A0A8H5MUW6"/>
<feature type="region of interest" description="Disordered" evidence="1">
    <location>
        <begin position="1"/>
        <end position="128"/>
    </location>
</feature>
<feature type="compositionally biased region" description="Basic and acidic residues" evidence="1">
    <location>
        <begin position="1"/>
        <end position="13"/>
    </location>
</feature>
<feature type="compositionally biased region" description="Polar residues" evidence="1">
    <location>
        <begin position="101"/>
        <end position="116"/>
    </location>
</feature>
<keyword evidence="3" id="KW-1185">Reference proteome</keyword>
<feature type="compositionally biased region" description="Polar residues" evidence="1">
    <location>
        <begin position="36"/>
        <end position="46"/>
    </location>
</feature>
<evidence type="ECO:0000313" key="3">
    <source>
        <dbReference type="Proteomes" id="UP000522262"/>
    </source>
</evidence>
<name>A0A8H5MUW6_9HYPO</name>
<dbReference type="Proteomes" id="UP000522262">
    <property type="component" value="Unassembled WGS sequence"/>
</dbReference>
<comment type="caution">
    <text evidence="2">The sequence shown here is derived from an EMBL/GenBank/DDBJ whole genome shotgun (WGS) entry which is preliminary data.</text>
</comment>
<gene>
    <name evidence="2" type="ORF">FMEXI_7891</name>
</gene>
<feature type="compositionally biased region" description="Basic and acidic residues" evidence="1">
    <location>
        <begin position="224"/>
        <end position="236"/>
    </location>
</feature>